<reference evidence="1 4" key="2">
    <citation type="submission" date="2019-12" db="EMBL/GenBank/DDBJ databases">
        <title>Draft genome sequence of Labilibaculum sp. strain 44 isolated from deep waters of Black Sea.</title>
        <authorList>
            <person name="Yadav S."/>
            <person name="Villanueva L."/>
        </authorList>
    </citation>
    <scope>NUCLEOTIDE SEQUENCE [LARGE SCALE GENOMIC DNA]</scope>
    <source>
        <strain evidence="1 4">44</strain>
    </source>
</reference>
<reference evidence="2 3" key="1">
    <citation type="submission" date="2019-11" db="EMBL/GenBank/DDBJ databases">
        <title>Draft genome sequence of Labilibaculum sp. strain SYP isolated from Black Sea.</title>
        <authorList>
            <person name="Yadav S."/>
            <person name="Villanueva L."/>
        </authorList>
    </citation>
    <scope>NUCLEOTIDE SEQUENCE [LARGE SCALE GENOMIC DNA]</scope>
    <source>
        <strain evidence="2 3">44</strain>
    </source>
</reference>
<evidence type="ECO:0000313" key="1">
    <source>
        <dbReference type="EMBL" id="MUP38930.1"/>
    </source>
</evidence>
<accession>A0A7M4D8F1</accession>
<organism evidence="1 4">
    <name type="scientific">Labilibaculum euxinus</name>
    <dbReference type="NCBI Taxonomy" id="2686357"/>
    <lineage>
        <taxon>Bacteria</taxon>
        <taxon>Pseudomonadati</taxon>
        <taxon>Bacteroidota</taxon>
        <taxon>Bacteroidia</taxon>
        <taxon>Marinilabiliales</taxon>
        <taxon>Marinifilaceae</taxon>
        <taxon>Labilibaculum</taxon>
    </lineage>
</organism>
<evidence type="ECO:0000313" key="4">
    <source>
        <dbReference type="Proteomes" id="UP000462449"/>
    </source>
</evidence>
<evidence type="ECO:0000313" key="3">
    <source>
        <dbReference type="Proteomes" id="UP000285951"/>
    </source>
</evidence>
<sequence length="50" mass="6224">MKQERRTFRREFKVAQQLVIKKEEFYFNSGLKYLIIFILRQFDLQDTPNP</sequence>
<comment type="caution">
    <text evidence="1">The sequence shown here is derived from an EMBL/GenBank/DDBJ whole genome shotgun (WGS) entry which is preliminary data.</text>
</comment>
<proteinExistence type="predicted"/>
<dbReference type="Proteomes" id="UP000285951">
    <property type="component" value="Unassembled WGS sequence"/>
</dbReference>
<dbReference type="Proteomes" id="UP000462449">
    <property type="component" value="Unassembled WGS sequence"/>
</dbReference>
<name>A0A7M4D8F1_9BACT</name>
<dbReference type="EMBL" id="QTZN02000035">
    <property type="protein sequence ID" value="MVB08135.1"/>
    <property type="molecule type" value="Genomic_DNA"/>
</dbReference>
<dbReference type="AlphaFoldDB" id="A0A7M4D8F1"/>
<dbReference type="RefSeq" id="WP_197092793.1">
    <property type="nucleotide sequence ID" value="NZ_QTZN02000035.1"/>
</dbReference>
<keyword evidence="3" id="KW-1185">Reference proteome</keyword>
<gene>
    <name evidence="2" type="ORF">DWB62_014010</name>
    <name evidence="1" type="ORF">GNY23_14010</name>
</gene>
<protein>
    <submittedName>
        <fullName evidence="1">Uncharacterized protein</fullName>
    </submittedName>
</protein>
<dbReference type="EMBL" id="WOTW01000035">
    <property type="protein sequence ID" value="MUP38930.1"/>
    <property type="molecule type" value="Genomic_DNA"/>
</dbReference>
<evidence type="ECO:0000313" key="2">
    <source>
        <dbReference type="EMBL" id="MVB08135.1"/>
    </source>
</evidence>